<dbReference type="AlphaFoldDB" id="A0A9P3LHS8"/>
<gene>
    <name evidence="1" type="ORF">PsYK624_118360</name>
</gene>
<dbReference type="EMBL" id="BPQB01000051">
    <property type="protein sequence ID" value="GJE95650.1"/>
    <property type="molecule type" value="Genomic_DNA"/>
</dbReference>
<name>A0A9P3LHS8_9APHY</name>
<dbReference type="Proteomes" id="UP000703269">
    <property type="component" value="Unassembled WGS sequence"/>
</dbReference>
<evidence type="ECO:0000313" key="1">
    <source>
        <dbReference type="EMBL" id="GJE95650.1"/>
    </source>
</evidence>
<organism evidence="1 2">
    <name type="scientific">Phanerochaete sordida</name>
    <dbReference type="NCBI Taxonomy" id="48140"/>
    <lineage>
        <taxon>Eukaryota</taxon>
        <taxon>Fungi</taxon>
        <taxon>Dikarya</taxon>
        <taxon>Basidiomycota</taxon>
        <taxon>Agaricomycotina</taxon>
        <taxon>Agaricomycetes</taxon>
        <taxon>Polyporales</taxon>
        <taxon>Phanerochaetaceae</taxon>
        <taxon>Phanerochaete</taxon>
    </lineage>
</organism>
<keyword evidence="2" id="KW-1185">Reference proteome</keyword>
<reference evidence="1 2" key="1">
    <citation type="submission" date="2021-08" db="EMBL/GenBank/DDBJ databases">
        <title>Draft Genome Sequence of Phanerochaete sordida strain YK-624.</title>
        <authorList>
            <person name="Mori T."/>
            <person name="Dohra H."/>
            <person name="Suzuki T."/>
            <person name="Kawagishi H."/>
            <person name="Hirai H."/>
        </authorList>
    </citation>
    <scope>NUCLEOTIDE SEQUENCE [LARGE SCALE GENOMIC DNA]</scope>
    <source>
        <strain evidence="1 2">YK-624</strain>
    </source>
</reference>
<evidence type="ECO:0000313" key="2">
    <source>
        <dbReference type="Proteomes" id="UP000703269"/>
    </source>
</evidence>
<sequence length="327" mass="36529">MTRVPVEILDGVLELYVVVHIDEMVGPRAQAIEDEEDDDTGTASRIVVSQPILSCLLVSYQFRQITLGVLSKYFVIPLDVPNARLESSPWPRLAAVRAFVLTGLRTGMIVAELMSIARTSPTLGVYVWVKAALHQLSVAPKTYDVATLDVDGLKFWNATVQWDDAVQAASAACEQVPLAPSMIQPLLLRHAHHTLPKATLAQKYGRLLTTLVRNVQALHAARQLDLESSEDNPQFLSRYWPRLLPKLRQMEEETLFERKQERSEDMMMPETHTIIDLCTLLQKVIDMDAPASEAYDACHALSCSLKDDFQLQLSRMSLAAQPAQLSV</sequence>
<proteinExistence type="predicted"/>
<accession>A0A9P3LHS8</accession>
<comment type="caution">
    <text evidence="1">The sequence shown here is derived from an EMBL/GenBank/DDBJ whole genome shotgun (WGS) entry which is preliminary data.</text>
</comment>
<protein>
    <submittedName>
        <fullName evidence="1">Uncharacterized protein</fullName>
    </submittedName>
</protein>